<accession>A0A2U3LV78</accession>
<dbReference type="EMBL" id="OMOF01000838">
    <property type="protein sequence ID" value="SPF55744.1"/>
    <property type="molecule type" value="Genomic_DNA"/>
</dbReference>
<gene>
    <name evidence="1" type="ORF">SBF1_8530002</name>
</gene>
<name>A0A2U3LV78_9FIRM</name>
<sequence length="128" mass="14655">MNAIICGSCHTWLTSDLSKCPTCNATLFLEGKDKNIIDRIQPNCLIYRYAGSDILEPAIVLKQSKVNLRVATKLQEYSTPVVVAKQNVYLFNQNILSAIQALRNERTATIMRYDQLIQSHWQHLQPYE</sequence>
<dbReference type="Proteomes" id="UP000238916">
    <property type="component" value="Unassembled WGS sequence"/>
</dbReference>
<dbReference type="OrthoDB" id="1683160at2"/>
<organism evidence="1 2">
    <name type="scientific">Candidatus Desulfosporosinus infrequens</name>
    <dbReference type="NCBI Taxonomy" id="2043169"/>
    <lineage>
        <taxon>Bacteria</taxon>
        <taxon>Bacillati</taxon>
        <taxon>Bacillota</taxon>
        <taxon>Clostridia</taxon>
        <taxon>Eubacteriales</taxon>
        <taxon>Desulfitobacteriaceae</taxon>
        <taxon>Desulfosporosinus</taxon>
    </lineage>
</organism>
<protein>
    <submittedName>
        <fullName evidence="1">Uncharacterized protein</fullName>
    </submittedName>
</protein>
<reference evidence="2" key="1">
    <citation type="submission" date="2018-02" db="EMBL/GenBank/DDBJ databases">
        <authorList>
            <person name="Hausmann B."/>
        </authorList>
    </citation>
    <scope>NUCLEOTIDE SEQUENCE [LARGE SCALE GENOMIC DNA]</scope>
    <source>
        <strain evidence="2">Peat soil MAG SbF1</strain>
    </source>
</reference>
<dbReference type="AlphaFoldDB" id="A0A2U3LV78"/>
<proteinExistence type="predicted"/>
<evidence type="ECO:0000313" key="2">
    <source>
        <dbReference type="Proteomes" id="UP000238916"/>
    </source>
</evidence>
<evidence type="ECO:0000313" key="1">
    <source>
        <dbReference type="EMBL" id="SPF55744.1"/>
    </source>
</evidence>